<reference evidence="2" key="1">
    <citation type="submission" date="2023-03" db="EMBL/GenBank/DDBJ databases">
        <title>Chromosome-scale reference genome and RAD-based genetic map of yellow starthistle (Centaurea solstitialis) reveal putative structural variation and QTLs associated with invader traits.</title>
        <authorList>
            <person name="Reatini B."/>
            <person name="Cang F.A."/>
            <person name="Jiang Q."/>
            <person name="Mckibben M.T.W."/>
            <person name="Barker M.S."/>
            <person name="Rieseberg L.H."/>
            <person name="Dlugosch K.M."/>
        </authorList>
    </citation>
    <scope>NUCLEOTIDE SEQUENCE</scope>
    <source>
        <strain evidence="2">CAN-66</strain>
        <tissue evidence="2">Leaf</tissue>
    </source>
</reference>
<dbReference type="InterPro" id="IPR026960">
    <property type="entry name" value="RVT-Znf"/>
</dbReference>
<dbReference type="InterPro" id="IPR043502">
    <property type="entry name" value="DNA/RNA_pol_sf"/>
</dbReference>
<keyword evidence="3" id="KW-1185">Reference proteome</keyword>
<proteinExistence type="predicted"/>
<gene>
    <name evidence="2" type="ORF">OSB04_017253</name>
</gene>
<evidence type="ECO:0000313" key="2">
    <source>
        <dbReference type="EMBL" id="KAJ9553208.1"/>
    </source>
</evidence>
<accession>A0AA38TMK0</accession>
<feature type="domain" description="Reverse transcriptase" evidence="1">
    <location>
        <begin position="1"/>
        <end position="275"/>
    </location>
</feature>
<dbReference type="Pfam" id="PF00078">
    <property type="entry name" value="RVT_1"/>
    <property type="match status" value="1"/>
</dbReference>
<dbReference type="AlphaFoldDB" id="A0AA38TMK0"/>
<evidence type="ECO:0000313" key="3">
    <source>
        <dbReference type="Proteomes" id="UP001172457"/>
    </source>
</evidence>
<evidence type="ECO:0000259" key="1">
    <source>
        <dbReference type="PROSITE" id="PS50878"/>
    </source>
</evidence>
<dbReference type="SUPFAM" id="SSF56672">
    <property type="entry name" value="DNA/RNA polymerases"/>
    <property type="match status" value="1"/>
</dbReference>
<dbReference type="EMBL" id="JARYMX010000004">
    <property type="protein sequence ID" value="KAJ9553208.1"/>
    <property type="molecule type" value="Genomic_DNA"/>
</dbReference>
<dbReference type="InterPro" id="IPR000477">
    <property type="entry name" value="RT_dom"/>
</dbReference>
<organism evidence="2 3">
    <name type="scientific">Centaurea solstitialis</name>
    <name type="common">yellow star-thistle</name>
    <dbReference type="NCBI Taxonomy" id="347529"/>
    <lineage>
        <taxon>Eukaryota</taxon>
        <taxon>Viridiplantae</taxon>
        <taxon>Streptophyta</taxon>
        <taxon>Embryophyta</taxon>
        <taxon>Tracheophyta</taxon>
        <taxon>Spermatophyta</taxon>
        <taxon>Magnoliopsida</taxon>
        <taxon>eudicotyledons</taxon>
        <taxon>Gunneridae</taxon>
        <taxon>Pentapetalae</taxon>
        <taxon>asterids</taxon>
        <taxon>campanulids</taxon>
        <taxon>Asterales</taxon>
        <taxon>Asteraceae</taxon>
        <taxon>Carduoideae</taxon>
        <taxon>Cardueae</taxon>
        <taxon>Centaureinae</taxon>
        <taxon>Centaurea</taxon>
    </lineage>
</organism>
<comment type="caution">
    <text evidence="2">The sequence shown here is derived from an EMBL/GenBank/DDBJ whole genome shotgun (WGS) entry which is preliminary data.</text>
</comment>
<protein>
    <recommendedName>
        <fullName evidence="1">Reverse transcriptase domain-containing protein</fullName>
    </recommendedName>
</protein>
<sequence length="408" mass="46667">MASEPPASGRSPRRPRKSIEIMEREYIKRPVRIMGIAIWAMAMASVTSRERWDLGDGVLGGSFGRKGWKKSVSIILDIVHFVNTFGHHFKMVERGDCRLEKSKRKGVILKVDFEKAYDSVNWPFLLETLKGMGFGLKRQRWILACLSSSTTPVLVNGSLTNEFSMEKGLRQGDPLAPFLFQIVAKCLHVMLKEAEDKGLIKGIKVGKKKVPISHLQYTDDVILFGEWDPGNLKILIKVLEKVSSSVLEWNWRRPPRGREVGEVERLKLALEGHAPKLRGWIRCFGRMTRVASSRKLIEVVGVREVENGSQNLWLNAVPKKIWIFNWRVNLGRLPVRVELDKRVIDLNSVLCPRCESAKETVDHALFGCDKVEEGGWRWFGASCTVWLNRNKIVFEQKNVPLEETFFNF</sequence>
<dbReference type="PROSITE" id="PS50878">
    <property type="entry name" value="RT_POL"/>
    <property type="match status" value="1"/>
</dbReference>
<dbReference type="Pfam" id="PF13966">
    <property type="entry name" value="zf-RVT"/>
    <property type="match status" value="1"/>
</dbReference>
<dbReference type="PANTHER" id="PTHR19446">
    <property type="entry name" value="REVERSE TRANSCRIPTASES"/>
    <property type="match status" value="1"/>
</dbReference>
<name>A0AA38TMK0_9ASTR</name>
<dbReference type="Proteomes" id="UP001172457">
    <property type="component" value="Chromosome 4"/>
</dbReference>